<dbReference type="RefSeq" id="WP_376948379.1">
    <property type="nucleotide sequence ID" value="NZ_CP171449.1"/>
</dbReference>
<evidence type="ECO:0000313" key="2">
    <source>
        <dbReference type="Proteomes" id="UP001589891"/>
    </source>
</evidence>
<accession>A0ABV6STA2</accession>
<protein>
    <recommendedName>
        <fullName evidence="3">DUF2971 domain-containing protein</fullName>
    </recommendedName>
</protein>
<sequence>MEPDSAYKELTLYRYKYLPFTEGSLKMITEGTLKFTCPLDFNDPFDCMPSYDRSEIENICKIRPDLIKLAGKQLKLSPAKRLQRKGWFIQNIKRGLDSGEFVRGLVSGLGVLSLSRVATNILMWSHYASDHRGFVVELGISTDAPPHLIERVIPQPVKYTTERSIYI</sequence>
<keyword evidence="2" id="KW-1185">Reference proteome</keyword>
<reference evidence="1 2" key="1">
    <citation type="submission" date="2024-09" db="EMBL/GenBank/DDBJ databases">
        <authorList>
            <person name="Sun Q."/>
            <person name="Mori K."/>
        </authorList>
    </citation>
    <scope>NUCLEOTIDE SEQUENCE [LARGE SCALE GENOMIC DNA]</scope>
    <source>
        <strain evidence="1 2">NCAIM B.01794</strain>
    </source>
</reference>
<proteinExistence type="predicted"/>
<evidence type="ECO:0000313" key="1">
    <source>
        <dbReference type="EMBL" id="MFC0711555.1"/>
    </source>
</evidence>
<gene>
    <name evidence="1" type="ORF">ACFFGX_19075</name>
</gene>
<comment type="caution">
    <text evidence="1">The sequence shown here is derived from an EMBL/GenBank/DDBJ whole genome shotgun (WGS) entry which is preliminary data.</text>
</comment>
<name>A0ABV6STA2_AZOPA</name>
<organism evidence="1 2">
    <name type="scientific">Azorhizophilus paspali</name>
    <name type="common">Azotobacter paspali</name>
    <dbReference type="NCBI Taxonomy" id="69963"/>
    <lineage>
        <taxon>Bacteria</taxon>
        <taxon>Pseudomonadati</taxon>
        <taxon>Pseudomonadota</taxon>
        <taxon>Gammaproteobacteria</taxon>
        <taxon>Pseudomonadales</taxon>
        <taxon>Pseudomonadaceae</taxon>
        <taxon>Azorhizophilus</taxon>
    </lineage>
</organism>
<dbReference type="EMBL" id="JBHLSS010000124">
    <property type="protein sequence ID" value="MFC0711555.1"/>
    <property type="molecule type" value="Genomic_DNA"/>
</dbReference>
<dbReference type="Proteomes" id="UP001589891">
    <property type="component" value="Unassembled WGS sequence"/>
</dbReference>
<evidence type="ECO:0008006" key="3">
    <source>
        <dbReference type="Google" id="ProtNLM"/>
    </source>
</evidence>